<sequence>MKDSVFESAAEEQVRIPLTCDVCDLQSVEYSFIINVARRSLPSVFLKWNRRIFLLSTVPGIVLKLKKM</sequence>
<evidence type="ECO:0000313" key="2">
    <source>
        <dbReference type="Proteomes" id="UP000030680"/>
    </source>
</evidence>
<protein>
    <submittedName>
        <fullName evidence="1">Uncharacterized protein</fullName>
    </submittedName>
</protein>
<dbReference type="AlphaFoldDB" id="M2X133"/>
<evidence type="ECO:0000313" key="1">
    <source>
        <dbReference type="EMBL" id="EME30075.1"/>
    </source>
</evidence>
<gene>
    <name evidence="1" type="ORF">Gasu_26580</name>
</gene>
<dbReference type="RefSeq" id="XP_005706595.1">
    <property type="nucleotide sequence ID" value="XM_005706538.1"/>
</dbReference>
<keyword evidence="2" id="KW-1185">Reference proteome</keyword>
<dbReference type="Gramene" id="EME30075">
    <property type="protein sequence ID" value="EME30075"/>
    <property type="gene ID" value="Gasu_26580"/>
</dbReference>
<reference evidence="2" key="1">
    <citation type="journal article" date="2013" name="Science">
        <title>Gene transfer from bacteria and archaea facilitated evolution of an extremophilic eukaryote.</title>
        <authorList>
            <person name="Schonknecht G."/>
            <person name="Chen W.H."/>
            <person name="Ternes C.M."/>
            <person name="Barbier G.G."/>
            <person name="Shrestha R.P."/>
            <person name="Stanke M."/>
            <person name="Brautigam A."/>
            <person name="Baker B.J."/>
            <person name="Banfield J.F."/>
            <person name="Garavito R.M."/>
            <person name="Carr K."/>
            <person name="Wilkerson C."/>
            <person name="Rensing S.A."/>
            <person name="Gagneul D."/>
            <person name="Dickenson N.E."/>
            <person name="Oesterhelt C."/>
            <person name="Lercher M.J."/>
            <person name="Weber A.P."/>
        </authorList>
    </citation>
    <scope>NUCLEOTIDE SEQUENCE [LARGE SCALE GENOMIC DNA]</scope>
    <source>
        <strain evidence="2">074W</strain>
    </source>
</reference>
<proteinExistence type="predicted"/>
<dbReference type="KEGG" id="gsl:Gasu_26580"/>
<accession>M2X133</accession>
<dbReference type="Proteomes" id="UP000030680">
    <property type="component" value="Unassembled WGS sequence"/>
</dbReference>
<organism evidence="1 2">
    <name type="scientific">Galdieria sulphuraria</name>
    <name type="common">Red alga</name>
    <dbReference type="NCBI Taxonomy" id="130081"/>
    <lineage>
        <taxon>Eukaryota</taxon>
        <taxon>Rhodophyta</taxon>
        <taxon>Bangiophyceae</taxon>
        <taxon>Galdieriales</taxon>
        <taxon>Galdieriaceae</taxon>
        <taxon>Galdieria</taxon>
    </lineage>
</organism>
<name>M2X133_GALSU</name>
<dbReference type="EMBL" id="KB454503">
    <property type="protein sequence ID" value="EME30075.1"/>
    <property type="molecule type" value="Genomic_DNA"/>
</dbReference>
<dbReference type="GeneID" id="17088831"/>